<dbReference type="UniPathway" id="UPA00253">
    <property type="reaction ID" value="UER00332"/>
</dbReference>
<keyword evidence="9 11" id="KW-0520">NAD</keyword>
<evidence type="ECO:0000256" key="11">
    <source>
        <dbReference type="HAMAP-Rule" id="MF_00244"/>
    </source>
</evidence>
<dbReference type="EMBL" id="CP094242">
    <property type="protein sequence ID" value="UNV87257.1"/>
    <property type="molecule type" value="Genomic_DNA"/>
</dbReference>
<evidence type="ECO:0000256" key="7">
    <source>
        <dbReference type="ARBA" id="ARBA00022741"/>
    </source>
</evidence>
<feature type="domain" description="Cytidyltransferase-like" evidence="12">
    <location>
        <begin position="6"/>
        <end position="174"/>
    </location>
</feature>
<dbReference type="RefSeq" id="WP_003764780.1">
    <property type="nucleotide sequence ID" value="NZ_CP094242.1"/>
</dbReference>
<dbReference type="SUPFAM" id="SSF52374">
    <property type="entry name" value="Nucleotidylyl transferase"/>
    <property type="match status" value="1"/>
</dbReference>
<organism evidence="13 15">
    <name type="scientific">Morococcus cerebrosus</name>
    <dbReference type="NCBI Taxonomy" id="1056807"/>
    <lineage>
        <taxon>Bacteria</taxon>
        <taxon>Pseudomonadati</taxon>
        <taxon>Pseudomonadota</taxon>
        <taxon>Betaproteobacteria</taxon>
        <taxon>Neisseriales</taxon>
        <taxon>Neisseriaceae</taxon>
        <taxon>Morococcus</taxon>
    </lineage>
</organism>
<keyword evidence="16" id="KW-1185">Reference proteome</keyword>
<evidence type="ECO:0000256" key="6">
    <source>
        <dbReference type="ARBA" id="ARBA00022695"/>
    </source>
</evidence>
<keyword evidence="8 11" id="KW-0067">ATP-binding</keyword>
<comment type="pathway">
    <text evidence="2 11">Cofactor biosynthesis; NAD(+) biosynthesis; deamido-NAD(+) from nicotinate D-ribonucleotide: step 1/1.</text>
</comment>
<comment type="catalytic activity">
    <reaction evidence="10 11">
        <text>nicotinate beta-D-ribonucleotide + ATP + H(+) = deamido-NAD(+) + diphosphate</text>
        <dbReference type="Rhea" id="RHEA:22860"/>
        <dbReference type="ChEBI" id="CHEBI:15378"/>
        <dbReference type="ChEBI" id="CHEBI:30616"/>
        <dbReference type="ChEBI" id="CHEBI:33019"/>
        <dbReference type="ChEBI" id="CHEBI:57502"/>
        <dbReference type="ChEBI" id="CHEBI:58437"/>
        <dbReference type="EC" id="2.7.7.18"/>
    </reaction>
</comment>
<dbReference type="Gene3D" id="3.40.50.620">
    <property type="entry name" value="HUPs"/>
    <property type="match status" value="1"/>
</dbReference>
<keyword evidence="4 11" id="KW-0662">Pyridine nucleotide biosynthesis</keyword>
<dbReference type="EC" id="2.7.7.18" evidence="11"/>
<name>A0A0C1GKC3_9NEIS</name>
<evidence type="ECO:0000313" key="16">
    <source>
        <dbReference type="Proteomes" id="UP000829504"/>
    </source>
</evidence>
<dbReference type="NCBIfam" id="TIGR00482">
    <property type="entry name" value="nicotinate (nicotinamide) nucleotide adenylyltransferase"/>
    <property type="match status" value="1"/>
</dbReference>
<evidence type="ECO:0000313" key="15">
    <source>
        <dbReference type="Proteomes" id="UP000031390"/>
    </source>
</evidence>
<comment type="function">
    <text evidence="1 11">Catalyzes the reversible adenylation of nicotinate mononucleotide (NaMN) to nicotinic acid adenine dinucleotide (NaAD).</text>
</comment>
<accession>A0A0C1GKC3</accession>
<dbReference type="GO" id="GO:0009435">
    <property type="term" value="P:NAD+ biosynthetic process"/>
    <property type="evidence" value="ECO:0007669"/>
    <property type="project" value="UniProtKB-UniRule"/>
</dbReference>
<comment type="similarity">
    <text evidence="3 11">Belongs to the NadD family.</text>
</comment>
<keyword evidence="7 11" id="KW-0547">Nucleotide-binding</keyword>
<dbReference type="EMBL" id="JUFZ01000137">
    <property type="protein sequence ID" value="KIC05921.1"/>
    <property type="molecule type" value="Genomic_DNA"/>
</dbReference>
<dbReference type="HAMAP" id="MF_00244">
    <property type="entry name" value="NaMN_adenylyltr"/>
    <property type="match status" value="1"/>
</dbReference>
<evidence type="ECO:0000256" key="9">
    <source>
        <dbReference type="ARBA" id="ARBA00023027"/>
    </source>
</evidence>
<dbReference type="InterPro" id="IPR005248">
    <property type="entry name" value="NadD/NMNAT"/>
</dbReference>
<proteinExistence type="inferred from homology"/>
<dbReference type="InterPro" id="IPR014729">
    <property type="entry name" value="Rossmann-like_a/b/a_fold"/>
</dbReference>
<reference evidence="14 16" key="2">
    <citation type="submission" date="2022-03" db="EMBL/GenBank/DDBJ databases">
        <title>Genome sequencing of Morococcus cerebrosus.</title>
        <authorList>
            <person name="Baek M.-G."/>
            <person name="Yi H."/>
        </authorList>
    </citation>
    <scope>NUCLEOTIDE SEQUENCE [LARGE SCALE GENOMIC DNA]</scope>
    <source>
        <strain evidence="14 16">CIP 81.93</strain>
    </source>
</reference>
<dbReference type="PANTHER" id="PTHR39321">
    <property type="entry name" value="NICOTINATE-NUCLEOTIDE ADENYLYLTRANSFERASE-RELATED"/>
    <property type="match status" value="1"/>
</dbReference>
<evidence type="ECO:0000256" key="10">
    <source>
        <dbReference type="ARBA" id="ARBA00048721"/>
    </source>
</evidence>
<evidence type="ECO:0000256" key="1">
    <source>
        <dbReference type="ARBA" id="ARBA00002324"/>
    </source>
</evidence>
<dbReference type="GO" id="GO:0005524">
    <property type="term" value="F:ATP binding"/>
    <property type="evidence" value="ECO:0007669"/>
    <property type="project" value="UniProtKB-KW"/>
</dbReference>
<dbReference type="CDD" id="cd02165">
    <property type="entry name" value="NMNAT"/>
    <property type="match status" value="1"/>
</dbReference>
<reference evidence="13 15" key="1">
    <citation type="submission" date="2014-12" db="EMBL/GenBank/DDBJ databases">
        <title>Genome sequence of Morococcus cerebrosus.</title>
        <authorList>
            <person name="Shin S.-K."/>
            <person name="Yi H."/>
        </authorList>
    </citation>
    <scope>NUCLEOTIDE SEQUENCE [LARGE SCALE GENOMIC DNA]</scope>
    <source>
        <strain evidence="13 15">CIP 81.93</strain>
    </source>
</reference>
<gene>
    <name evidence="11 14" type="primary">nadD</name>
    <name evidence="13" type="ORF">MCC93_26300</name>
    <name evidence="14" type="ORF">MON37_11525</name>
</gene>
<dbReference type="AlphaFoldDB" id="A0A0C1GKC3"/>
<evidence type="ECO:0000313" key="13">
    <source>
        <dbReference type="EMBL" id="KIC05921.1"/>
    </source>
</evidence>
<keyword evidence="5 11" id="KW-0808">Transferase</keyword>
<evidence type="ECO:0000259" key="12">
    <source>
        <dbReference type="Pfam" id="PF01467"/>
    </source>
</evidence>
<dbReference type="GO" id="GO:0004515">
    <property type="term" value="F:nicotinate-nucleotide adenylyltransferase activity"/>
    <property type="evidence" value="ECO:0007669"/>
    <property type="project" value="UniProtKB-UniRule"/>
</dbReference>
<dbReference type="InterPro" id="IPR004821">
    <property type="entry name" value="Cyt_trans-like"/>
</dbReference>
<evidence type="ECO:0000256" key="5">
    <source>
        <dbReference type="ARBA" id="ARBA00022679"/>
    </source>
</evidence>
<dbReference type="NCBIfam" id="TIGR00125">
    <property type="entry name" value="cyt_tran_rel"/>
    <property type="match status" value="1"/>
</dbReference>
<protein>
    <recommendedName>
        <fullName evidence="11">Probable nicotinate-nucleotide adenylyltransferase</fullName>
        <ecNumber evidence="11">2.7.7.18</ecNumber>
    </recommendedName>
    <alternativeName>
        <fullName evidence="11">Deamido-NAD(+) diphosphorylase</fullName>
    </alternativeName>
    <alternativeName>
        <fullName evidence="11">Deamido-NAD(+) pyrophosphorylase</fullName>
    </alternativeName>
    <alternativeName>
        <fullName evidence="11">Nicotinate mononucleotide adenylyltransferase</fullName>
        <shortName evidence="11">NaMN adenylyltransferase</shortName>
    </alternativeName>
</protein>
<dbReference type="PATRIC" id="fig|1056807.3.peg.2520"/>
<dbReference type="PANTHER" id="PTHR39321:SF3">
    <property type="entry name" value="PHOSPHOPANTETHEINE ADENYLYLTRANSFERASE"/>
    <property type="match status" value="1"/>
</dbReference>
<evidence type="ECO:0000256" key="3">
    <source>
        <dbReference type="ARBA" id="ARBA00009014"/>
    </source>
</evidence>
<keyword evidence="6 11" id="KW-0548">Nucleotidyltransferase</keyword>
<evidence type="ECO:0000256" key="2">
    <source>
        <dbReference type="ARBA" id="ARBA00005019"/>
    </source>
</evidence>
<sequence length="203" mass="22937">MKNIGLFGGTFDPIHNGHLHIARAFADEIGLDTVVFLPAGDPYHKDPSRAPAQDRLIMTELAIADDPRFAASDCDIVRDGATYTFDTVQIFRQQFPAAQLWWLMGSDSLMKLHTWKKWQTLVRQTHIAVAMRQGDNLNQTPRELHAWLGEALQNGSVRILNAPLHNTSSTQIRQTLQSGRLSDDLPPQVARYIREHKLYQSGK</sequence>
<dbReference type="Pfam" id="PF01467">
    <property type="entry name" value="CTP_transf_like"/>
    <property type="match status" value="1"/>
</dbReference>
<dbReference type="Proteomes" id="UP000829504">
    <property type="component" value="Chromosome"/>
</dbReference>
<evidence type="ECO:0000256" key="4">
    <source>
        <dbReference type="ARBA" id="ARBA00022642"/>
    </source>
</evidence>
<evidence type="ECO:0000256" key="8">
    <source>
        <dbReference type="ARBA" id="ARBA00022840"/>
    </source>
</evidence>
<dbReference type="Proteomes" id="UP000031390">
    <property type="component" value="Unassembled WGS sequence"/>
</dbReference>
<evidence type="ECO:0000313" key="14">
    <source>
        <dbReference type="EMBL" id="UNV87257.1"/>
    </source>
</evidence>
<dbReference type="NCBIfam" id="NF000840">
    <property type="entry name" value="PRK00071.1-3"/>
    <property type="match status" value="1"/>
</dbReference>